<feature type="region of interest" description="Disordered" evidence="3">
    <location>
        <begin position="1"/>
        <end position="39"/>
    </location>
</feature>
<reference evidence="4" key="1">
    <citation type="submission" date="2024-02" db="EMBL/GenBank/DDBJ databases">
        <authorList>
            <consortium name="ELIXIR-Norway"/>
            <consortium name="Elixir Norway"/>
        </authorList>
    </citation>
    <scope>NUCLEOTIDE SEQUENCE</scope>
</reference>
<dbReference type="PANTHER" id="PTHR10460">
    <property type="entry name" value="ABL INTERACTOR FAMILY MEMBER"/>
    <property type="match status" value="1"/>
</dbReference>
<name>A0ABP0TZ44_9BRYO</name>
<organism evidence="4 5">
    <name type="scientific">Sphagnum troendelagicum</name>
    <dbReference type="NCBI Taxonomy" id="128251"/>
    <lineage>
        <taxon>Eukaryota</taxon>
        <taxon>Viridiplantae</taxon>
        <taxon>Streptophyta</taxon>
        <taxon>Embryophyta</taxon>
        <taxon>Bryophyta</taxon>
        <taxon>Sphagnophytina</taxon>
        <taxon>Sphagnopsida</taxon>
        <taxon>Sphagnales</taxon>
        <taxon>Sphagnaceae</taxon>
        <taxon>Sphagnum</taxon>
    </lineage>
</organism>
<dbReference type="Proteomes" id="UP001497512">
    <property type="component" value="Chromosome 17"/>
</dbReference>
<evidence type="ECO:0000313" key="5">
    <source>
        <dbReference type="Proteomes" id="UP001497512"/>
    </source>
</evidence>
<accession>A0ABP0TZ44</accession>
<comment type="similarity">
    <text evidence="1">Belongs to the ABI family.</text>
</comment>
<dbReference type="PANTHER" id="PTHR10460:SF0">
    <property type="entry name" value="ABELSON INTERACTING PROTEIN, ISOFORM D"/>
    <property type="match status" value="1"/>
</dbReference>
<evidence type="ECO:0000256" key="1">
    <source>
        <dbReference type="ARBA" id="ARBA00010020"/>
    </source>
</evidence>
<gene>
    <name evidence="4" type="ORF">CSSPTR1EN2_LOCUS9473</name>
</gene>
<dbReference type="InterPro" id="IPR028457">
    <property type="entry name" value="ABI"/>
</dbReference>
<sequence>MSMALATSSSSQARSPLSSQDMEGEEKEEDKEVAAASSSSLVLDDAIEAESSRSFLRALQELQSLRPQLYSTAEYCESSYLEKDQKDEMFDNLKKFSIEALMNAVDQLGNAVYKLNDLLAQQTTCVTAAELRTAALAQRFRSCQDHCNSEGLKQQSIVKSMPVHSRHHTLPDDTDPMVEAVKRASQRSSILLRETFDLNQPAQVTRTFLQPQTLPNQEDLIASSSEGTFTGHFAIEEINPPTIATGHSQATSMDRQQLLPPRLGKVLKQTLSRGWNNTSINGTAALQSSPHSLLPSKH</sequence>
<feature type="compositionally biased region" description="Acidic residues" evidence="3">
    <location>
        <begin position="22"/>
        <end position="31"/>
    </location>
</feature>
<keyword evidence="5" id="KW-1185">Reference proteome</keyword>
<proteinExistence type="inferred from homology"/>
<comment type="function">
    <text evidence="2">Involved in regulation of actin and microtubule organization. Part of a WAVE complex that activates the Arp2/3 complex.</text>
</comment>
<evidence type="ECO:0000256" key="3">
    <source>
        <dbReference type="SAM" id="MobiDB-lite"/>
    </source>
</evidence>
<evidence type="ECO:0000313" key="4">
    <source>
        <dbReference type="EMBL" id="CAK9209017.1"/>
    </source>
</evidence>
<dbReference type="EMBL" id="OZ019909">
    <property type="protein sequence ID" value="CAK9209017.1"/>
    <property type="molecule type" value="Genomic_DNA"/>
</dbReference>
<evidence type="ECO:0000256" key="2">
    <source>
        <dbReference type="ARBA" id="ARBA00025223"/>
    </source>
</evidence>
<protein>
    <submittedName>
        <fullName evidence="4">Uncharacterized protein</fullName>
    </submittedName>
</protein>
<feature type="compositionally biased region" description="Low complexity" evidence="3">
    <location>
        <begin position="8"/>
        <end position="21"/>
    </location>
</feature>
<dbReference type="Gene3D" id="6.10.140.1620">
    <property type="match status" value="1"/>
</dbReference>